<gene>
    <name evidence="1" type="ORF">BSTOLATCC_MIC37904</name>
</gene>
<reference evidence="1" key="1">
    <citation type="submission" date="2021-09" db="EMBL/GenBank/DDBJ databases">
        <authorList>
            <consortium name="AG Swart"/>
            <person name="Singh M."/>
            <person name="Singh A."/>
            <person name="Seah K."/>
            <person name="Emmerich C."/>
        </authorList>
    </citation>
    <scope>NUCLEOTIDE SEQUENCE</scope>
    <source>
        <strain evidence="1">ATCC30299</strain>
    </source>
</reference>
<dbReference type="EMBL" id="CAJZBQ010000037">
    <property type="protein sequence ID" value="CAG9325158.1"/>
    <property type="molecule type" value="Genomic_DNA"/>
</dbReference>
<name>A0AAU9JHL8_9CILI</name>
<sequence>MGCCQASSIVKEMEVAINKDENLTQGPDLTIKSNINDDKEDIIIDEGTLFSDDVNEIITFRTHRNDIDPYNREQLFAAAQYVSKNAIHKLLERKKAEKRMLKLKTIEFDAEAMLQSAFLSKITDL</sequence>
<dbReference type="AlphaFoldDB" id="A0AAU9JHL8"/>
<proteinExistence type="predicted"/>
<dbReference type="Proteomes" id="UP001162131">
    <property type="component" value="Unassembled WGS sequence"/>
</dbReference>
<comment type="caution">
    <text evidence="1">The sequence shown here is derived from an EMBL/GenBank/DDBJ whole genome shotgun (WGS) entry which is preliminary data.</text>
</comment>
<evidence type="ECO:0000313" key="2">
    <source>
        <dbReference type="Proteomes" id="UP001162131"/>
    </source>
</evidence>
<protein>
    <submittedName>
        <fullName evidence="1">Uncharacterized protein</fullName>
    </submittedName>
</protein>
<organism evidence="1 2">
    <name type="scientific">Blepharisma stoltei</name>
    <dbReference type="NCBI Taxonomy" id="1481888"/>
    <lineage>
        <taxon>Eukaryota</taxon>
        <taxon>Sar</taxon>
        <taxon>Alveolata</taxon>
        <taxon>Ciliophora</taxon>
        <taxon>Postciliodesmatophora</taxon>
        <taxon>Heterotrichea</taxon>
        <taxon>Heterotrichida</taxon>
        <taxon>Blepharismidae</taxon>
        <taxon>Blepharisma</taxon>
    </lineage>
</organism>
<accession>A0AAU9JHL8</accession>
<keyword evidence="2" id="KW-1185">Reference proteome</keyword>
<evidence type="ECO:0000313" key="1">
    <source>
        <dbReference type="EMBL" id="CAG9325158.1"/>
    </source>
</evidence>